<reference evidence="1 2" key="1">
    <citation type="submission" date="2022-09" db="EMBL/GenBank/DDBJ databases">
        <authorList>
            <person name="Palmer J.M."/>
        </authorList>
    </citation>
    <scope>NUCLEOTIDE SEQUENCE [LARGE SCALE GENOMIC DNA]</scope>
    <source>
        <strain evidence="1 2">DSM 7382</strain>
    </source>
</reference>
<sequence length="179" mass="19785">MSQSRPSRPLPKVEKGDTVWLAETVSNISRGTKMQVIDFRTDMGQTSAPPSSRDRVLNYTLTYEVPSTADVTSTFRVLPSDFTVAGQTGHLGVIQSGTKATLKTPFDTFYTYDGQSYPCRIPVGTEIIVGSRYSTGKQNRPVGNTNVKYEVTATITHRFIINTLLPSTLKRAQFSEVKI</sequence>
<dbReference type="Proteomes" id="UP001385951">
    <property type="component" value="Unassembled WGS sequence"/>
</dbReference>
<evidence type="ECO:0000313" key="2">
    <source>
        <dbReference type="Proteomes" id="UP001385951"/>
    </source>
</evidence>
<keyword evidence="2" id="KW-1185">Reference proteome</keyword>
<protein>
    <submittedName>
        <fullName evidence="1">Uncharacterized protein</fullName>
    </submittedName>
</protein>
<gene>
    <name evidence="1" type="ORF">QCA50_012450</name>
</gene>
<organism evidence="1 2">
    <name type="scientific">Cerrena zonata</name>
    <dbReference type="NCBI Taxonomy" id="2478898"/>
    <lineage>
        <taxon>Eukaryota</taxon>
        <taxon>Fungi</taxon>
        <taxon>Dikarya</taxon>
        <taxon>Basidiomycota</taxon>
        <taxon>Agaricomycotina</taxon>
        <taxon>Agaricomycetes</taxon>
        <taxon>Polyporales</taxon>
        <taxon>Cerrenaceae</taxon>
        <taxon>Cerrena</taxon>
    </lineage>
</organism>
<proteinExistence type="predicted"/>
<name>A0AAW0FS79_9APHY</name>
<comment type="caution">
    <text evidence="1">The sequence shown here is derived from an EMBL/GenBank/DDBJ whole genome shotgun (WGS) entry which is preliminary data.</text>
</comment>
<evidence type="ECO:0000313" key="1">
    <source>
        <dbReference type="EMBL" id="KAK7684503.1"/>
    </source>
</evidence>
<dbReference type="AlphaFoldDB" id="A0AAW0FS79"/>
<accession>A0AAW0FS79</accession>
<dbReference type="EMBL" id="JASBNA010000025">
    <property type="protein sequence ID" value="KAK7684503.1"/>
    <property type="molecule type" value="Genomic_DNA"/>
</dbReference>